<dbReference type="OrthoDB" id="4896at10239"/>
<dbReference type="EMBL" id="AY229987">
    <property type="protein sequence ID" value="AAQ21611.1"/>
    <property type="molecule type" value="Genomic_DNA"/>
</dbReference>
<reference evidence="1 2" key="2">
    <citation type="journal article" date="1994" name="J. Gen. Virol.">
        <title>The granulin gene region of Cryptophlebia leucotreta granulosis virus: sequence analysis and phylogenetic considerations.</title>
        <authorList>
            <person name="Jehle J.A."/>
            <person name="Backhaus H."/>
        </authorList>
    </citation>
    <scope>NUCLEOTIDE SEQUENCE [LARGE SCALE GENOMIC DNA]</scope>
    <source>
        <strain evidence="1">CV3</strain>
    </source>
</reference>
<reference evidence="1 2" key="4">
    <citation type="journal article" date="2003" name="Virology">
        <title>The genome of the Cryptophlebia leucotreta granulovirus.</title>
        <authorList>
            <person name="Lange M."/>
            <person name="Jehle J.A."/>
        </authorList>
    </citation>
    <scope>NUCLEOTIDE SEQUENCE [LARGE SCALE GENOMIC DNA]</scope>
    <source>
        <strain evidence="1">CV3</strain>
    </source>
</reference>
<dbReference type="Pfam" id="PF04913">
    <property type="entry name" value="Baculo_Y142"/>
    <property type="match status" value="1"/>
</dbReference>
<sequence>MADERLLQLSFIHMYFDVDTIDTEVENFINDENNYEQIINYIASVQLKNMVGEATSDTLNYIMPQFKFVCDRDYHLQIVKFDAGDVYLKKGAVVYATNLFVKTPSSFWDYITGVKTISTYLVNNKHTISIGNKFYMWNGTEGIVIARPYLDWMGMKICNGSPHTEDNYYRIYLLGETIAKLFIESKLEVTEITDGILKNYHKGTPLKRVLNNESNVVNDRTFTTNNYDAVFDAFEEEFKTKIRYIDFVQRDYIYDAVFPEDLAVLLQKNYMSPTSVYKKINRFVSNDVYDLNMKLVIDRYSINKFRKMLVNDNYILPDNLTQNYIFVPNQIFQIRHTLNAAFVPNLGLVILAKHIFFGARQVLNFEPKQDLHTFVKSKVEIHDRDVFYHVGGSYFLEETNFVSNGAPIYIVVHIDEDLIVRHNLIRTSRKLRDLKNNWVYNTILNLFVRKY</sequence>
<protein>
    <submittedName>
        <fullName evidence="1">p49</fullName>
    </submittedName>
</protein>
<dbReference type="GeneID" id="1725046"/>
<evidence type="ECO:0000313" key="1">
    <source>
        <dbReference type="EMBL" id="AAQ21611.1"/>
    </source>
</evidence>
<organism evidence="1 2">
    <name type="scientific">Cryptophlebia leucotreta granulosis virus</name>
    <name type="common">ClGV</name>
    <name type="synonym">Cryptophlebia leucotreta granulovirus</name>
    <dbReference type="NCBI Taxonomy" id="35254"/>
    <lineage>
        <taxon>Viruses</taxon>
        <taxon>Viruses incertae sedis</taxon>
        <taxon>Naldaviricetes</taxon>
        <taxon>Lefavirales</taxon>
        <taxon>Baculoviridae</taxon>
        <taxon>Betabaculovirus</taxon>
        <taxon>Betabaculovirus cryleucotretae</taxon>
    </lineage>
</organism>
<name>Q7T5S3_GVCL</name>
<dbReference type="Proteomes" id="UP000203359">
    <property type="component" value="Segment"/>
</dbReference>
<dbReference type="RefSeq" id="NP_891861.1">
    <property type="nucleotide sequence ID" value="NC_005068.1"/>
</dbReference>
<proteinExistence type="predicted"/>
<keyword evidence="2" id="KW-1185">Reference proteome</keyword>
<organismHost>
    <name type="scientific">Tortricidae</name>
    <dbReference type="NCBI Taxonomy" id="7139"/>
</organismHost>
<dbReference type="KEGG" id="vg:1725046"/>
<evidence type="ECO:0000313" key="2">
    <source>
        <dbReference type="Proteomes" id="UP000203359"/>
    </source>
</evidence>
<reference evidence="1 2" key="1">
    <citation type="journal article" date="1994" name="J. Gen. Virol.">
        <title>Genome organization of the DNA-binding protein gene region of Cryptophlebia leucotreta granulosis virus is closely related to that of nuclear polyhedrosis viruses.</title>
        <authorList>
            <person name="Jehle J.A."/>
            <person name="Backhaus H."/>
        </authorList>
    </citation>
    <scope>NUCLEOTIDE SEQUENCE [LARGE SCALE GENOMIC DNA]</scope>
    <source>
        <strain evidence="1">CV3</strain>
    </source>
</reference>
<accession>Q7T5S3</accession>
<dbReference type="InterPro" id="IPR006997">
    <property type="entry name" value="Baculo_Y142"/>
</dbReference>
<reference evidence="1 2" key="3">
    <citation type="journal article" date="2002" name="J. Gen. Virol.">
        <title>The expansion of a hypervariable, non-hr ori-like region in the genome of Cryptophlebia leucotreta granulovirus provides in vivo evidence for the utilization of baculovirus non-hr oris during replication.</title>
        <authorList>
            <person name="Jehle J.A."/>
        </authorList>
    </citation>
    <scope>NUCLEOTIDE SEQUENCE [LARGE SCALE GENOMIC DNA]</scope>
    <source>
        <strain evidence="1">CV3</strain>
    </source>
</reference>